<feature type="domain" description="HTH marR-type" evidence="1">
    <location>
        <begin position="20"/>
        <end position="150"/>
    </location>
</feature>
<evidence type="ECO:0000259" key="1">
    <source>
        <dbReference type="PROSITE" id="PS50995"/>
    </source>
</evidence>
<protein>
    <submittedName>
        <fullName evidence="2">DNA-binding MarR family transcriptional regulator</fullName>
    </submittedName>
</protein>
<dbReference type="InterPro" id="IPR036390">
    <property type="entry name" value="WH_DNA-bd_sf"/>
</dbReference>
<dbReference type="PANTHER" id="PTHR33164">
    <property type="entry name" value="TRANSCRIPTIONAL REGULATOR, MARR FAMILY"/>
    <property type="match status" value="1"/>
</dbReference>
<dbReference type="PROSITE" id="PS50995">
    <property type="entry name" value="HTH_MARR_2"/>
    <property type="match status" value="1"/>
</dbReference>
<keyword evidence="2" id="KW-0238">DNA-binding</keyword>
<name>A0ABS4ZIQ0_9MICO</name>
<dbReference type="GO" id="GO:0003677">
    <property type="term" value="F:DNA binding"/>
    <property type="evidence" value="ECO:0007669"/>
    <property type="project" value="UniProtKB-KW"/>
</dbReference>
<sequence>MTSDTSDADAAFLTAVKSVEAGLGDVFAQFRRVLAENADRLHAGMLPGTYKLFSVIARRAPITAKELAASLSIDKGQVSRMVRELEDLALVARSPDPNDGRSSVIEPTENGRQRLEAARGAQEHTLTTIMREWSIDDIERLGDLLHRLTARIPPAEKSDA</sequence>
<dbReference type="PANTHER" id="PTHR33164:SF57">
    <property type="entry name" value="MARR-FAMILY TRANSCRIPTIONAL REGULATOR"/>
    <property type="match status" value="1"/>
</dbReference>
<evidence type="ECO:0000313" key="3">
    <source>
        <dbReference type="Proteomes" id="UP001519362"/>
    </source>
</evidence>
<dbReference type="InterPro" id="IPR000835">
    <property type="entry name" value="HTH_MarR-typ"/>
</dbReference>
<dbReference type="Proteomes" id="UP001519362">
    <property type="component" value="Unassembled WGS sequence"/>
</dbReference>
<dbReference type="Pfam" id="PF12802">
    <property type="entry name" value="MarR_2"/>
    <property type="match status" value="1"/>
</dbReference>
<dbReference type="SUPFAM" id="SSF46785">
    <property type="entry name" value="Winged helix' DNA-binding domain"/>
    <property type="match status" value="1"/>
</dbReference>
<dbReference type="PRINTS" id="PR00598">
    <property type="entry name" value="HTHMARR"/>
</dbReference>
<dbReference type="SMART" id="SM00347">
    <property type="entry name" value="HTH_MARR"/>
    <property type="match status" value="1"/>
</dbReference>
<dbReference type="Gene3D" id="1.10.10.10">
    <property type="entry name" value="Winged helix-like DNA-binding domain superfamily/Winged helix DNA-binding domain"/>
    <property type="match status" value="1"/>
</dbReference>
<keyword evidence="3" id="KW-1185">Reference proteome</keyword>
<evidence type="ECO:0000313" key="2">
    <source>
        <dbReference type="EMBL" id="MBP2437159.1"/>
    </source>
</evidence>
<organism evidence="2 3">
    <name type="scientific">Microbacterium amylolyticum</name>
    <dbReference type="NCBI Taxonomy" id="936337"/>
    <lineage>
        <taxon>Bacteria</taxon>
        <taxon>Bacillati</taxon>
        <taxon>Actinomycetota</taxon>
        <taxon>Actinomycetes</taxon>
        <taxon>Micrococcales</taxon>
        <taxon>Microbacteriaceae</taxon>
        <taxon>Microbacterium</taxon>
    </lineage>
</organism>
<dbReference type="InterPro" id="IPR039422">
    <property type="entry name" value="MarR/SlyA-like"/>
</dbReference>
<proteinExistence type="predicted"/>
<dbReference type="InterPro" id="IPR036388">
    <property type="entry name" value="WH-like_DNA-bd_sf"/>
</dbReference>
<dbReference type="RefSeq" id="WP_165134668.1">
    <property type="nucleotide sequence ID" value="NZ_CP049253.1"/>
</dbReference>
<accession>A0ABS4ZIQ0</accession>
<reference evidence="2 3" key="1">
    <citation type="submission" date="2021-03" db="EMBL/GenBank/DDBJ databases">
        <title>Sequencing the genomes of 1000 actinobacteria strains.</title>
        <authorList>
            <person name="Klenk H.-P."/>
        </authorList>
    </citation>
    <scope>NUCLEOTIDE SEQUENCE [LARGE SCALE GENOMIC DNA]</scope>
    <source>
        <strain evidence="2 3">DSM 24221</strain>
    </source>
</reference>
<gene>
    <name evidence="2" type="ORF">JOF34_001745</name>
</gene>
<dbReference type="EMBL" id="JAGIOL010000001">
    <property type="protein sequence ID" value="MBP2437159.1"/>
    <property type="molecule type" value="Genomic_DNA"/>
</dbReference>
<comment type="caution">
    <text evidence="2">The sequence shown here is derived from an EMBL/GenBank/DDBJ whole genome shotgun (WGS) entry which is preliminary data.</text>
</comment>